<dbReference type="EMBL" id="KZ805406">
    <property type="protein sequence ID" value="PVH98795.1"/>
    <property type="molecule type" value="Genomic_DNA"/>
</dbReference>
<reference evidence="2 3" key="1">
    <citation type="journal article" date="2018" name="Sci. Rep.">
        <title>Comparative genomics provides insights into the lifestyle and reveals functional heterogeneity of dark septate endophytic fungi.</title>
        <authorList>
            <person name="Knapp D.G."/>
            <person name="Nemeth J.B."/>
            <person name="Barry K."/>
            <person name="Hainaut M."/>
            <person name="Henrissat B."/>
            <person name="Johnson J."/>
            <person name="Kuo A."/>
            <person name="Lim J.H.P."/>
            <person name="Lipzen A."/>
            <person name="Nolan M."/>
            <person name="Ohm R.A."/>
            <person name="Tamas L."/>
            <person name="Grigoriev I.V."/>
            <person name="Spatafora J.W."/>
            <person name="Nagy L.G."/>
            <person name="Kovacs G.M."/>
        </authorList>
    </citation>
    <scope>NUCLEOTIDE SEQUENCE [LARGE SCALE GENOMIC DNA]</scope>
    <source>
        <strain evidence="2 3">DSE2036</strain>
    </source>
</reference>
<evidence type="ECO:0000313" key="2">
    <source>
        <dbReference type="EMBL" id="PVH98795.1"/>
    </source>
</evidence>
<evidence type="ECO:0000313" key="3">
    <source>
        <dbReference type="Proteomes" id="UP000244855"/>
    </source>
</evidence>
<organism evidence="2 3">
    <name type="scientific">Periconia macrospinosa</name>
    <dbReference type="NCBI Taxonomy" id="97972"/>
    <lineage>
        <taxon>Eukaryota</taxon>
        <taxon>Fungi</taxon>
        <taxon>Dikarya</taxon>
        <taxon>Ascomycota</taxon>
        <taxon>Pezizomycotina</taxon>
        <taxon>Dothideomycetes</taxon>
        <taxon>Pleosporomycetidae</taxon>
        <taxon>Pleosporales</taxon>
        <taxon>Massarineae</taxon>
        <taxon>Periconiaceae</taxon>
        <taxon>Periconia</taxon>
    </lineage>
</organism>
<name>A0A2V1DLI9_9PLEO</name>
<dbReference type="Proteomes" id="UP000244855">
    <property type="component" value="Unassembled WGS sequence"/>
</dbReference>
<evidence type="ECO:0000256" key="1">
    <source>
        <dbReference type="SAM" id="Phobius"/>
    </source>
</evidence>
<feature type="transmembrane region" description="Helical" evidence="1">
    <location>
        <begin position="49"/>
        <end position="68"/>
    </location>
</feature>
<protein>
    <submittedName>
        <fullName evidence="2">Uncharacterized protein</fullName>
    </submittedName>
</protein>
<sequence length="70" mass="8391">MCFEGLFPHYIPLPPPPLLTLLLLLLLILSTPHTTFFRYAKIITYLGRLHTYFTSHISCMYMHVYMYMYM</sequence>
<accession>A0A2V1DLI9</accession>
<keyword evidence="1" id="KW-0472">Membrane</keyword>
<keyword evidence="1" id="KW-0812">Transmembrane</keyword>
<feature type="transmembrane region" description="Helical" evidence="1">
    <location>
        <begin position="18"/>
        <end position="37"/>
    </location>
</feature>
<keyword evidence="1" id="KW-1133">Transmembrane helix</keyword>
<gene>
    <name evidence="2" type="ORF">DM02DRAFT_615546</name>
</gene>
<proteinExistence type="predicted"/>
<keyword evidence="3" id="KW-1185">Reference proteome</keyword>
<dbReference type="AlphaFoldDB" id="A0A2V1DLI9"/>